<dbReference type="OrthoDB" id="1909122at2759"/>
<comment type="caution">
    <text evidence="1">The sequence shown here is derived from an EMBL/GenBank/DDBJ whole genome shotgun (WGS) entry which is preliminary data.</text>
</comment>
<protein>
    <submittedName>
        <fullName evidence="1">DNA/RNA polymerases superfamily protein</fullName>
    </submittedName>
</protein>
<keyword evidence="2" id="KW-1185">Reference proteome</keyword>
<evidence type="ECO:0000313" key="2">
    <source>
        <dbReference type="Proteomes" id="UP000325315"/>
    </source>
</evidence>
<dbReference type="EMBL" id="SMMG02000006">
    <property type="protein sequence ID" value="KAA3470817.1"/>
    <property type="molecule type" value="Genomic_DNA"/>
</dbReference>
<gene>
    <name evidence="1" type="ORF">EPI10_016496</name>
</gene>
<sequence length="109" mass="12604">MLTEAPVLTHPKFGKEFVVYNDASLNGLRCVSMWIEFLKDYDLVIDYHPSKANFITNALSWKSFFALRSMNAQLRLEHNGSILAKLRPKPLFLQEICELQFDDLNLLAK</sequence>
<dbReference type="AlphaFoldDB" id="A0A5B6VP40"/>
<accession>A0A5B6VP40</accession>
<dbReference type="Proteomes" id="UP000325315">
    <property type="component" value="Unassembled WGS sequence"/>
</dbReference>
<name>A0A5B6VP40_9ROSI</name>
<reference evidence="2" key="1">
    <citation type="journal article" date="2019" name="Plant Biotechnol. J.">
        <title>Genome sequencing of the Australian wild diploid species Gossypium australe highlights disease resistance and delayed gland morphogenesis.</title>
        <authorList>
            <person name="Cai Y."/>
            <person name="Cai X."/>
            <person name="Wang Q."/>
            <person name="Wang P."/>
            <person name="Zhang Y."/>
            <person name="Cai C."/>
            <person name="Xu Y."/>
            <person name="Wang K."/>
            <person name="Zhou Z."/>
            <person name="Wang C."/>
            <person name="Geng S."/>
            <person name="Li B."/>
            <person name="Dong Q."/>
            <person name="Hou Y."/>
            <person name="Wang H."/>
            <person name="Ai P."/>
            <person name="Liu Z."/>
            <person name="Yi F."/>
            <person name="Sun M."/>
            <person name="An G."/>
            <person name="Cheng J."/>
            <person name="Zhang Y."/>
            <person name="Shi Q."/>
            <person name="Xie Y."/>
            <person name="Shi X."/>
            <person name="Chang Y."/>
            <person name="Huang F."/>
            <person name="Chen Y."/>
            <person name="Hong S."/>
            <person name="Mi L."/>
            <person name="Sun Q."/>
            <person name="Zhang L."/>
            <person name="Zhou B."/>
            <person name="Peng R."/>
            <person name="Zhang X."/>
            <person name="Liu F."/>
        </authorList>
    </citation>
    <scope>NUCLEOTIDE SEQUENCE [LARGE SCALE GENOMIC DNA]</scope>
    <source>
        <strain evidence="2">cv. PA1801</strain>
    </source>
</reference>
<proteinExistence type="predicted"/>
<evidence type="ECO:0000313" key="1">
    <source>
        <dbReference type="EMBL" id="KAA3470817.1"/>
    </source>
</evidence>
<organism evidence="1 2">
    <name type="scientific">Gossypium australe</name>
    <dbReference type="NCBI Taxonomy" id="47621"/>
    <lineage>
        <taxon>Eukaryota</taxon>
        <taxon>Viridiplantae</taxon>
        <taxon>Streptophyta</taxon>
        <taxon>Embryophyta</taxon>
        <taxon>Tracheophyta</taxon>
        <taxon>Spermatophyta</taxon>
        <taxon>Magnoliopsida</taxon>
        <taxon>eudicotyledons</taxon>
        <taxon>Gunneridae</taxon>
        <taxon>Pentapetalae</taxon>
        <taxon>rosids</taxon>
        <taxon>malvids</taxon>
        <taxon>Malvales</taxon>
        <taxon>Malvaceae</taxon>
        <taxon>Malvoideae</taxon>
        <taxon>Gossypium</taxon>
    </lineage>
</organism>